<evidence type="ECO:0000313" key="5">
    <source>
        <dbReference type="EMBL" id="MCD2423500.1"/>
    </source>
</evidence>
<comment type="similarity">
    <text evidence="4">Belongs to the MqnA/MqnD family. MqnD subfamily.</text>
</comment>
<comment type="catalytic activity">
    <reaction evidence="4">
        <text>cyclic dehypoxanthinylfutalosinate = 1,4-dihydroxy-6-naphthoate + dihydroxyacetone</text>
        <dbReference type="Rhea" id="RHEA:33087"/>
        <dbReference type="ChEBI" id="CHEBI:16016"/>
        <dbReference type="ChEBI" id="CHEBI:64254"/>
        <dbReference type="ChEBI" id="CHEBI:64270"/>
        <dbReference type="EC" id="4.1.99.29"/>
    </reaction>
</comment>
<dbReference type="InterPro" id="IPR030869">
    <property type="entry name" value="MqnD"/>
</dbReference>
<organism evidence="5 6">
    <name type="scientific">Niabella pedocola</name>
    <dbReference type="NCBI Taxonomy" id="1752077"/>
    <lineage>
        <taxon>Bacteria</taxon>
        <taxon>Pseudomonadati</taxon>
        <taxon>Bacteroidota</taxon>
        <taxon>Chitinophagia</taxon>
        <taxon>Chitinophagales</taxon>
        <taxon>Chitinophagaceae</taxon>
        <taxon>Niabella</taxon>
    </lineage>
</organism>
<keyword evidence="3 4" id="KW-0456">Lyase</keyword>
<dbReference type="CDD" id="cd13635">
    <property type="entry name" value="PBP2_Ttha1568_Mqnd"/>
    <property type="match status" value="1"/>
</dbReference>
<dbReference type="HAMAP" id="MF_00996">
    <property type="entry name" value="MqnD"/>
    <property type="match status" value="1"/>
</dbReference>
<feature type="active site" description="Proton acceptor" evidence="4">
    <location>
        <position position="150"/>
    </location>
</feature>
<dbReference type="PANTHER" id="PTHR37167:SF1">
    <property type="entry name" value="1,4-DIHYDROXY-6-NAPHTOATE SYNTHASE"/>
    <property type="match status" value="1"/>
</dbReference>
<gene>
    <name evidence="4" type="primary">mqnD</name>
    <name evidence="5" type="ORF">LQ567_12055</name>
</gene>
<dbReference type="Pfam" id="PF02621">
    <property type="entry name" value="VitK2_biosynth"/>
    <property type="match status" value="1"/>
</dbReference>
<feature type="binding site" evidence="4">
    <location>
        <begin position="55"/>
        <end position="57"/>
    </location>
    <ligand>
        <name>substrate</name>
    </ligand>
</feature>
<dbReference type="SUPFAM" id="SSF53850">
    <property type="entry name" value="Periplasmic binding protein-like II"/>
    <property type="match status" value="1"/>
</dbReference>
<dbReference type="EMBL" id="JAJNEC010000005">
    <property type="protein sequence ID" value="MCD2423500.1"/>
    <property type="molecule type" value="Genomic_DNA"/>
</dbReference>
<protein>
    <recommendedName>
        <fullName evidence="4">1,4-dihydroxy-6-naphtoate synthase</fullName>
        <ecNumber evidence="4">4.1.99.29</ecNumber>
    </recommendedName>
    <alternativeName>
        <fullName evidence="4">Menaquinone biosynthetic enzyme MqnD</fullName>
    </alternativeName>
</protein>
<sequence length="269" mass="29829">MKLKLGFSPCPNDTFIFDALVNGKIDTEGVEFEAVLEDVETLNRWALEGKLDITKLSFPAYFKTLDQYALLNSGSALGKGVGPLLISRRQQPFTEAEINDATVVLPGVNTTAHLLFSFAYPDAHHKSFGVFHEIEDAVVTGSAELGVIIHENRFTYQDKGLVKVTDLGEYWEQKMKVPIPLGGIVIKKSLGGAVFNQVDALIHKSLQYAFDRYPEVSAYVKEHAQAMSEDVMRKHIDLYVNNYSLDLGSEGRAAVDTLSDVYSRLHTNA</sequence>
<dbReference type="InterPro" id="IPR003773">
    <property type="entry name" value="Menaquinone_biosynth"/>
</dbReference>
<dbReference type="PANTHER" id="PTHR37167">
    <property type="entry name" value="1,4-DIHYDROXY-6-NAPHTOATE SYNTHASE"/>
    <property type="match status" value="1"/>
</dbReference>
<keyword evidence="6" id="KW-1185">Reference proteome</keyword>
<evidence type="ECO:0000256" key="3">
    <source>
        <dbReference type="ARBA" id="ARBA00023239"/>
    </source>
</evidence>
<name>A0ABS8PQZ4_9BACT</name>
<comment type="function">
    <text evidence="4">Catalyzes the conversion of cyclic dehypoxanthine futalosine (cyclic DHFL) into 1,4-dihydroxy-6-naphthoate, a step in the biosynthesis of menaquinone (MK, vitamin K2).</text>
</comment>
<comment type="caution">
    <text evidence="5">The sequence shown here is derived from an EMBL/GenBank/DDBJ whole genome shotgun (WGS) entry which is preliminary data.</text>
</comment>
<evidence type="ECO:0000256" key="1">
    <source>
        <dbReference type="ARBA" id="ARBA00004863"/>
    </source>
</evidence>
<keyword evidence="2 4" id="KW-0474">Menaquinone biosynthesis</keyword>
<comment type="pathway">
    <text evidence="1 4">Quinol/quinone metabolism; menaquinone biosynthesis.</text>
</comment>
<dbReference type="RefSeq" id="WP_231004762.1">
    <property type="nucleotide sequence ID" value="NZ_JAJNEC010000005.1"/>
</dbReference>
<proteinExistence type="inferred from homology"/>
<reference evidence="5 6" key="1">
    <citation type="submission" date="2021-11" db="EMBL/GenBank/DDBJ databases">
        <title>Genomic of Niabella pedocola.</title>
        <authorList>
            <person name="Wu T."/>
        </authorList>
    </citation>
    <scope>NUCLEOTIDE SEQUENCE [LARGE SCALE GENOMIC DNA]</scope>
    <source>
        <strain evidence="5 6">JCM 31011</strain>
    </source>
</reference>
<dbReference type="Proteomes" id="UP001199816">
    <property type="component" value="Unassembled WGS sequence"/>
</dbReference>
<evidence type="ECO:0000313" key="6">
    <source>
        <dbReference type="Proteomes" id="UP001199816"/>
    </source>
</evidence>
<accession>A0ABS8PQZ4</accession>
<evidence type="ECO:0000256" key="2">
    <source>
        <dbReference type="ARBA" id="ARBA00022428"/>
    </source>
</evidence>
<dbReference type="EC" id="4.1.99.29" evidence="4"/>
<evidence type="ECO:0000256" key="4">
    <source>
        <dbReference type="HAMAP-Rule" id="MF_00996"/>
    </source>
</evidence>
<feature type="binding site" evidence="4">
    <location>
        <begin position="111"/>
        <end position="112"/>
    </location>
    <ligand>
        <name>substrate</name>
    </ligand>
</feature>
<dbReference type="Gene3D" id="3.40.190.10">
    <property type="entry name" value="Periplasmic binding protein-like II"/>
    <property type="match status" value="2"/>
</dbReference>